<comment type="caution">
    <text evidence="2">The sequence shown here is derived from an EMBL/GenBank/DDBJ whole genome shotgun (WGS) entry which is preliminary data.</text>
</comment>
<proteinExistence type="predicted"/>
<reference evidence="2 3" key="1">
    <citation type="journal article" date="2019" name="New Phytol.">
        <title>Comparative genomics reveals unique wood-decay strategies and fruiting body development in the Schizophyllaceae.</title>
        <authorList>
            <person name="Almasi E."/>
            <person name="Sahu N."/>
            <person name="Krizsan K."/>
            <person name="Balint B."/>
            <person name="Kovacs G.M."/>
            <person name="Kiss B."/>
            <person name="Cseklye J."/>
            <person name="Drula E."/>
            <person name="Henrissat B."/>
            <person name="Nagy I."/>
            <person name="Chovatia M."/>
            <person name="Adam C."/>
            <person name="LaButti K."/>
            <person name="Lipzen A."/>
            <person name="Riley R."/>
            <person name="Grigoriev I.V."/>
            <person name="Nagy L.G."/>
        </authorList>
    </citation>
    <scope>NUCLEOTIDE SEQUENCE [LARGE SCALE GENOMIC DNA]</scope>
    <source>
        <strain evidence="2 3">NL-1724</strain>
    </source>
</reference>
<dbReference type="Proteomes" id="UP000320762">
    <property type="component" value="Unassembled WGS sequence"/>
</dbReference>
<dbReference type="AlphaFoldDB" id="A0A550CDC5"/>
<dbReference type="PANTHER" id="PTHR43383">
    <property type="entry name" value="NODULIN 6"/>
    <property type="match status" value="1"/>
</dbReference>
<dbReference type="Pfam" id="PF04909">
    <property type="entry name" value="Amidohydro_2"/>
    <property type="match status" value="1"/>
</dbReference>
<dbReference type="Gene3D" id="3.20.20.140">
    <property type="entry name" value="Metal-dependent hydrolases"/>
    <property type="match status" value="1"/>
</dbReference>
<dbReference type="EMBL" id="VDMD01000011">
    <property type="protein sequence ID" value="TRM62805.1"/>
    <property type="molecule type" value="Genomic_DNA"/>
</dbReference>
<evidence type="ECO:0000313" key="2">
    <source>
        <dbReference type="EMBL" id="TRM62805.1"/>
    </source>
</evidence>
<gene>
    <name evidence="2" type="ORF">BD626DRAFT_496546</name>
</gene>
<evidence type="ECO:0000313" key="3">
    <source>
        <dbReference type="Proteomes" id="UP000320762"/>
    </source>
</evidence>
<name>A0A550CDC5_9AGAR</name>
<dbReference type="PANTHER" id="PTHR43383:SF2">
    <property type="entry name" value="AMIDOHYDROLASE 2 FAMILY PROTEIN"/>
    <property type="match status" value="1"/>
</dbReference>
<evidence type="ECO:0000259" key="1">
    <source>
        <dbReference type="Pfam" id="PF04909"/>
    </source>
</evidence>
<keyword evidence="3" id="KW-1185">Reference proteome</keyword>
<dbReference type="InterPro" id="IPR032466">
    <property type="entry name" value="Metal_Hydrolase"/>
</dbReference>
<dbReference type="InterPro" id="IPR006680">
    <property type="entry name" value="Amidohydro-rel"/>
</dbReference>
<dbReference type="STRING" id="97359.A0A550CDC5"/>
<keyword evidence="2" id="KW-0378">Hydrolase</keyword>
<sequence length="408" mass="44227">MAPFDALRHAAFSYPAIDNHAHPLLQAAHASDFPLTGIVSEAEGAAAASVPNTLVCRRATKQLAAFLGLPASATWEDVVRKRGEVDYAELCAKCLGATKIQSILIDDGLGGVVELAENYRWHDQFMVGGGRCYRIVRIEAEAEDLLGLMLGDYALEGREPPAGVYAEFIAAFTALLAHNAASADVKGFKSVVCYRTGLNVVPNAPPGVQDTSTFIQTCLQSLARKKRVRIASKAINDHLVSLALGIAAQHEQPVQFHTGLGDSDITLTLASPAHMQPLIKAFPQTKIVLLHSSYPYTRDAGYLTAVYANVYLDFGEVFPAVSTEGQRAIITQILELAPTDKIMFSTDGHWWPETYYLGTLQARQALFHVFSRCVADGDLTEDEAVGMVENALFHNANKLYRLGLTPAV</sequence>
<dbReference type="GO" id="GO:0016787">
    <property type="term" value="F:hydrolase activity"/>
    <property type="evidence" value="ECO:0007669"/>
    <property type="project" value="UniProtKB-KW"/>
</dbReference>
<protein>
    <submittedName>
        <fullName evidence="2">Amidohydrolase-domain-containing protein</fullName>
    </submittedName>
</protein>
<organism evidence="2 3">
    <name type="scientific">Schizophyllum amplum</name>
    <dbReference type="NCBI Taxonomy" id="97359"/>
    <lineage>
        <taxon>Eukaryota</taxon>
        <taxon>Fungi</taxon>
        <taxon>Dikarya</taxon>
        <taxon>Basidiomycota</taxon>
        <taxon>Agaricomycotina</taxon>
        <taxon>Agaricomycetes</taxon>
        <taxon>Agaricomycetidae</taxon>
        <taxon>Agaricales</taxon>
        <taxon>Schizophyllaceae</taxon>
        <taxon>Schizophyllum</taxon>
    </lineage>
</organism>
<accession>A0A550CDC5</accession>
<dbReference type="OrthoDB" id="3364440at2759"/>
<feature type="domain" description="Amidohydrolase-related" evidence="1">
    <location>
        <begin position="245"/>
        <end position="402"/>
    </location>
</feature>
<dbReference type="SUPFAM" id="SSF51556">
    <property type="entry name" value="Metallo-dependent hydrolases"/>
    <property type="match status" value="1"/>
</dbReference>